<dbReference type="GO" id="GO:0008270">
    <property type="term" value="F:zinc ion binding"/>
    <property type="evidence" value="ECO:0007669"/>
    <property type="project" value="UniProtKB-KW"/>
</dbReference>
<dbReference type="FunFam" id="3.30.160.60:FF:000100">
    <property type="entry name" value="Zinc finger 45-like"/>
    <property type="match status" value="1"/>
</dbReference>
<evidence type="ECO:0000256" key="4">
    <source>
        <dbReference type="ARBA" id="ARBA00022771"/>
    </source>
</evidence>
<dbReference type="InterPro" id="IPR036236">
    <property type="entry name" value="Znf_C2H2_sf"/>
</dbReference>
<keyword evidence="10" id="KW-1185">Reference proteome</keyword>
<comment type="subcellular location">
    <subcellularLocation>
        <location evidence="1">Nucleus</location>
    </subcellularLocation>
</comment>
<dbReference type="RefSeq" id="XP_036356559.1">
    <property type="nucleotide sequence ID" value="XM_036500666.1"/>
</dbReference>
<feature type="domain" description="C2H2-type" evidence="9">
    <location>
        <begin position="526"/>
        <end position="554"/>
    </location>
</feature>
<dbReference type="PANTHER" id="PTHR16515">
    <property type="entry name" value="PR DOMAIN ZINC FINGER PROTEIN"/>
    <property type="match status" value="1"/>
</dbReference>
<keyword evidence="5" id="KW-0862">Zinc</keyword>
<evidence type="ECO:0000256" key="7">
    <source>
        <dbReference type="PROSITE-ProRule" id="PRU00042"/>
    </source>
</evidence>
<dbReference type="InterPro" id="IPR050331">
    <property type="entry name" value="Zinc_finger"/>
</dbReference>
<feature type="compositionally biased region" description="Basic and acidic residues" evidence="8">
    <location>
        <begin position="1"/>
        <end position="11"/>
    </location>
</feature>
<sequence length="735" mass="84308">MATVKRRENMSKKSKIVARFKESHEHNKQRKFVDENDKQFEEKTNGSLSCQVSYMSLDVLAQVAADKLRDDEKLRQKSTSKKISKRSIQCLDILNLEQIQSLSDKTLLNLFSEITCNEMTRNFTYQCYLIPEKCQEKFTSFGNETKAKMHMKQHLINHIDQLVYEANDPERKYRFIFTAEPVHVRKRKLSEEKAKKKRSTNYVNCNPLNGSNINCSKNIKTFTNLKATKEISRENKMPTPKRNAVDMNGPVRSTRKNNLSEREIKQSNETVKNVSSPKKVMAQHNLNKETKLKKSPKCKTKRVSSKSVLLANEDELKFVSPQVVDEAAKNEEGNSASRKDIVKKIDRNNEEFILDLLKNTHPHHDHCYTTISGKKCLVETCSVYSDNEEDNSSNHSADVEDSSTLDSRPLLPILELDFCSEDIPSVASEEIVDSSLLTEDEDSLGHCGYKPYPPMPKSALAKKGKLQVPEENESLSEGEAVEYNTPCPKKKKKDFEKNTAAELERKTALRCIRELKGRKKDDKIALACQICLDKTFTASATLMYHYRSHAGIKPFVCLLCSTTFTRQHSLNYHMLIHNNQSRFTCKDCGRKFRHPSHFKEHLRRHTGETPFECKDCPQKFKTRNTYKRHLKTRHGKLLTAAGIHVLSKEEFLKVRTKPYKKYYTLKHTESVKEQLMPELGDSQLVSPCSESVYNPVPTTSNNASNFTNTIEKPSTAIINSTDNSFYIPFEISVNS</sequence>
<accession>A0A7E6EMN9</accession>
<proteinExistence type="predicted"/>
<dbReference type="PROSITE" id="PS00028">
    <property type="entry name" value="ZINC_FINGER_C2H2_1"/>
    <property type="match status" value="3"/>
</dbReference>
<keyword evidence="4 7" id="KW-0863">Zinc-finger</keyword>
<name>A0A7E6EMN9_9MOLL</name>
<dbReference type="GO" id="GO:0005634">
    <property type="term" value="C:nucleus"/>
    <property type="evidence" value="ECO:0007669"/>
    <property type="project" value="UniProtKB-SubCell"/>
</dbReference>
<evidence type="ECO:0000256" key="5">
    <source>
        <dbReference type="ARBA" id="ARBA00022833"/>
    </source>
</evidence>
<organism evidence="10 11">
    <name type="scientific">Octopus sinensis</name>
    <name type="common">East Asian common octopus</name>
    <dbReference type="NCBI Taxonomy" id="2607531"/>
    <lineage>
        <taxon>Eukaryota</taxon>
        <taxon>Metazoa</taxon>
        <taxon>Spiralia</taxon>
        <taxon>Lophotrochozoa</taxon>
        <taxon>Mollusca</taxon>
        <taxon>Cephalopoda</taxon>
        <taxon>Coleoidea</taxon>
        <taxon>Octopodiformes</taxon>
        <taxon>Octopoda</taxon>
        <taxon>Incirrata</taxon>
        <taxon>Octopodidae</taxon>
        <taxon>Octopus</taxon>
    </lineage>
</organism>
<protein>
    <submittedName>
        <fullName evidence="11">Uncharacterized protein LOC115232346 isoform X2</fullName>
    </submittedName>
</protein>
<evidence type="ECO:0000313" key="11">
    <source>
        <dbReference type="RefSeq" id="XP_036356559.1"/>
    </source>
</evidence>
<evidence type="ECO:0000256" key="2">
    <source>
        <dbReference type="ARBA" id="ARBA00022723"/>
    </source>
</evidence>
<keyword evidence="2" id="KW-0479">Metal-binding</keyword>
<feature type="region of interest" description="Disordered" evidence="8">
    <location>
        <begin position="1"/>
        <end position="37"/>
    </location>
</feature>
<dbReference type="PROSITE" id="PS50157">
    <property type="entry name" value="ZINC_FINGER_C2H2_2"/>
    <property type="match status" value="4"/>
</dbReference>
<dbReference type="Proteomes" id="UP000515154">
    <property type="component" value="Linkage group LG2"/>
</dbReference>
<feature type="domain" description="C2H2-type" evidence="9">
    <location>
        <begin position="555"/>
        <end position="582"/>
    </location>
</feature>
<evidence type="ECO:0000256" key="6">
    <source>
        <dbReference type="ARBA" id="ARBA00023242"/>
    </source>
</evidence>
<dbReference type="PANTHER" id="PTHR16515:SF49">
    <property type="entry name" value="GASTRULA ZINC FINGER PROTEIN XLCGF49.1-LIKE-RELATED"/>
    <property type="match status" value="1"/>
</dbReference>
<dbReference type="GO" id="GO:0010468">
    <property type="term" value="P:regulation of gene expression"/>
    <property type="evidence" value="ECO:0007669"/>
    <property type="project" value="TreeGrafter"/>
</dbReference>
<feature type="domain" description="C2H2-type" evidence="9">
    <location>
        <begin position="583"/>
        <end position="610"/>
    </location>
</feature>
<feature type="compositionally biased region" description="Polar residues" evidence="8">
    <location>
        <begin position="267"/>
        <end position="276"/>
    </location>
</feature>
<feature type="compositionally biased region" description="Basic and acidic residues" evidence="8">
    <location>
        <begin position="19"/>
        <end position="37"/>
    </location>
</feature>
<dbReference type="AlphaFoldDB" id="A0A7E6EMN9"/>
<dbReference type="InterPro" id="IPR013087">
    <property type="entry name" value="Znf_C2H2_type"/>
</dbReference>
<feature type="domain" description="C2H2-type" evidence="9">
    <location>
        <begin position="611"/>
        <end position="634"/>
    </location>
</feature>
<evidence type="ECO:0000256" key="8">
    <source>
        <dbReference type="SAM" id="MobiDB-lite"/>
    </source>
</evidence>
<dbReference type="SUPFAM" id="SSF57667">
    <property type="entry name" value="beta-beta-alpha zinc fingers"/>
    <property type="match status" value="2"/>
</dbReference>
<evidence type="ECO:0000256" key="1">
    <source>
        <dbReference type="ARBA" id="ARBA00004123"/>
    </source>
</evidence>
<keyword evidence="6" id="KW-0539">Nucleus</keyword>
<reference evidence="11" key="1">
    <citation type="submission" date="2025-08" db="UniProtKB">
        <authorList>
            <consortium name="RefSeq"/>
        </authorList>
    </citation>
    <scope>IDENTIFICATION</scope>
</reference>
<dbReference type="Gene3D" id="3.30.160.60">
    <property type="entry name" value="Classic Zinc Finger"/>
    <property type="match status" value="4"/>
</dbReference>
<gene>
    <name evidence="11" type="primary">LOC115232346</name>
</gene>
<feature type="region of interest" description="Disordered" evidence="8">
    <location>
        <begin position="238"/>
        <end position="299"/>
    </location>
</feature>
<dbReference type="FunFam" id="3.30.160.60:FF:002326">
    <property type="entry name" value="B-cell CLL/lymphoma 6 member B protein"/>
    <property type="match status" value="1"/>
</dbReference>
<dbReference type="FunFam" id="3.30.160.60:FF:002555">
    <property type="entry name" value="B-cell CLL/lymphoma 6 member B protein"/>
    <property type="match status" value="1"/>
</dbReference>
<dbReference type="SMART" id="SM00355">
    <property type="entry name" value="ZnF_C2H2"/>
    <property type="match status" value="4"/>
</dbReference>
<dbReference type="Pfam" id="PF00096">
    <property type="entry name" value="zf-C2H2"/>
    <property type="match status" value="3"/>
</dbReference>
<evidence type="ECO:0000313" key="10">
    <source>
        <dbReference type="Proteomes" id="UP000515154"/>
    </source>
</evidence>
<evidence type="ECO:0000259" key="9">
    <source>
        <dbReference type="PROSITE" id="PS50157"/>
    </source>
</evidence>
<evidence type="ECO:0000256" key="3">
    <source>
        <dbReference type="ARBA" id="ARBA00022737"/>
    </source>
</evidence>
<keyword evidence="3" id="KW-0677">Repeat</keyword>